<proteinExistence type="predicted"/>
<keyword evidence="2" id="KW-1185">Reference proteome</keyword>
<comment type="caution">
    <text evidence="1">The sequence shown here is derived from an EMBL/GenBank/DDBJ whole genome shotgun (WGS) entry which is preliminary data.</text>
</comment>
<protein>
    <submittedName>
        <fullName evidence="1">Uncharacterized protein</fullName>
    </submittedName>
</protein>
<evidence type="ECO:0000313" key="2">
    <source>
        <dbReference type="Proteomes" id="UP001162156"/>
    </source>
</evidence>
<evidence type="ECO:0000313" key="1">
    <source>
        <dbReference type="EMBL" id="KAJ8929646.1"/>
    </source>
</evidence>
<name>A0AAV8WTZ7_9CUCU</name>
<dbReference type="AlphaFoldDB" id="A0AAV8WTZ7"/>
<dbReference type="EMBL" id="JANEYF010004939">
    <property type="protein sequence ID" value="KAJ8929646.1"/>
    <property type="molecule type" value="Genomic_DNA"/>
</dbReference>
<reference evidence="1" key="1">
    <citation type="journal article" date="2023" name="Insect Mol. Biol.">
        <title>Genome sequencing provides insights into the evolution of gene families encoding plant cell wall-degrading enzymes in longhorned beetles.</title>
        <authorList>
            <person name="Shin N.R."/>
            <person name="Okamura Y."/>
            <person name="Kirsch R."/>
            <person name="Pauchet Y."/>
        </authorList>
    </citation>
    <scope>NUCLEOTIDE SEQUENCE</scope>
    <source>
        <strain evidence="1">RBIC_L_NR</strain>
    </source>
</reference>
<sequence>MTPPDHRCRPPAYRLPPFTLVTYF</sequence>
<gene>
    <name evidence="1" type="ORF">NQ314_017649</name>
</gene>
<dbReference type="Proteomes" id="UP001162156">
    <property type="component" value="Unassembled WGS sequence"/>
</dbReference>
<organism evidence="1 2">
    <name type="scientific">Rhamnusium bicolor</name>
    <dbReference type="NCBI Taxonomy" id="1586634"/>
    <lineage>
        <taxon>Eukaryota</taxon>
        <taxon>Metazoa</taxon>
        <taxon>Ecdysozoa</taxon>
        <taxon>Arthropoda</taxon>
        <taxon>Hexapoda</taxon>
        <taxon>Insecta</taxon>
        <taxon>Pterygota</taxon>
        <taxon>Neoptera</taxon>
        <taxon>Endopterygota</taxon>
        <taxon>Coleoptera</taxon>
        <taxon>Polyphaga</taxon>
        <taxon>Cucujiformia</taxon>
        <taxon>Chrysomeloidea</taxon>
        <taxon>Cerambycidae</taxon>
        <taxon>Lepturinae</taxon>
        <taxon>Rhagiini</taxon>
        <taxon>Rhamnusium</taxon>
    </lineage>
</organism>
<accession>A0AAV8WTZ7</accession>